<proteinExistence type="predicted"/>
<keyword evidence="2" id="KW-1185">Reference proteome</keyword>
<gene>
    <name evidence="1" type="ORF">HW532_04350</name>
</gene>
<dbReference type="Pfam" id="PF20083">
    <property type="entry name" value="DUF6477"/>
    <property type="match status" value="1"/>
</dbReference>
<evidence type="ECO:0000313" key="1">
    <source>
        <dbReference type="EMBL" id="QPC41264.1"/>
    </source>
</evidence>
<dbReference type="InterPro" id="IPR045516">
    <property type="entry name" value="DUF6477"/>
</dbReference>
<dbReference type="EMBL" id="CP058214">
    <property type="protein sequence ID" value="QPC41264.1"/>
    <property type="molecule type" value="Genomic_DNA"/>
</dbReference>
<sequence>MTETTDRHEPASLSRIRAARHLVAAGAARYDPDRHLERLFPEEVFASGKATATAGAARLARLKRALRTERRKGRAGHWSYDLNRHIGLLQAVKAELSGLDGPVRAGRKGD</sequence>
<dbReference type="RefSeq" id="WP_213164700.1">
    <property type="nucleotide sequence ID" value="NZ_CP058214.1"/>
</dbReference>
<reference evidence="1 2" key="1">
    <citation type="submission" date="2020-06" db="EMBL/GenBank/DDBJ databases">
        <title>Genome sequence of 2 isolates from Red Sea Mangroves.</title>
        <authorList>
            <person name="Sefrji F."/>
            <person name="Michoud G."/>
            <person name="Merlino G."/>
            <person name="Daffonchio D."/>
        </authorList>
    </citation>
    <scope>NUCLEOTIDE SEQUENCE [LARGE SCALE GENOMIC DNA]</scope>
    <source>
        <strain evidence="1 2">R1DC25</strain>
    </source>
</reference>
<dbReference type="Proteomes" id="UP000593594">
    <property type="component" value="Chromosome"/>
</dbReference>
<accession>A0A7S8HAB5</accession>
<evidence type="ECO:0000313" key="2">
    <source>
        <dbReference type="Proteomes" id="UP000593594"/>
    </source>
</evidence>
<name>A0A7S8HAB5_9HYPH</name>
<organism evidence="1 2">
    <name type="scientific">Kaustia mangrovi</name>
    <dbReference type="NCBI Taxonomy" id="2593653"/>
    <lineage>
        <taxon>Bacteria</taxon>
        <taxon>Pseudomonadati</taxon>
        <taxon>Pseudomonadota</taxon>
        <taxon>Alphaproteobacteria</taxon>
        <taxon>Hyphomicrobiales</taxon>
        <taxon>Parvibaculaceae</taxon>
        <taxon>Kaustia</taxon>
    </lineage>
</organism>
<protein>
    <submittedName>
        <fullName evidence="1">Uncharacterized protein</fullName>
    </submittedName>
</protein>
<dbReference type="AlphaFoldDB" id="A0A7S8HAB5"/>
<dbReference type="KEGG" id="kmn:HW532_04350"/>